<keyword evidence="5" id="KW-1185">Reference proteome</keyword>
<dbReference type="eggNOG" id="COG1752">
    <property type="taxonomic scope" value="Bacteria"/>
</dbReference>
<dbReference type="GO" id="GO:0006629">
    <property type="term" value="P:lipid metabolic process"/>
    <property type="evidence" value="ECO:0007669"/>
    <property type="project" value="UniProtKB-KW"/>
</dbReference>
<sequence>MNEKLNRALIFSGGGTRLMIYLGVFAALEEAGMKPEVLIASCGGAFAATVINAFPDNLSRKNYLTSEEYYRFVSHTTLTKHRKLSEIGLFSLKKLIHNKNAPYIEDVFTRYLVEMNQNLAEDFPSLQHTQLSQEIPTVVIGSELLFTPSETGQKRNDKKLYQKIMFTDAQTAKRIRPEKVMIHSENLQKSAIEMIPKLKTDVSMLDATRISISDMFYVAPALLHGTYFAGGAVDLIPVELARHLADQVIIEKKQSYSPVEEAFVQAVLGYSGNKRLEEIEQQAPDLQIDTANIKHVLEGHYIKKSIDWKKFEIALSLPKSHQQFVEDQEKQWQYGFDQTMKGINGKRLPA</sequence>
<proteinExistence type="predicted"/>
<dbReference type="AlphaFoldDB" id="A0A086A0T5"/>
<keyword evidence="1" id="KW-0443">Lipid metabolism</keyword>
<reference evidence="4 5" key="1">
    <citation type="submission" date="2014-07" db="EMBL/GenBank/DDBJ databases">
        <title>Genome of Chryseobacterium soli DSM 19298.</title>
        <authorList>
            <person name="Stropko S.J."/>
            <person name="Pipes S.E."/>
            <person name="Newman J."/>
        </authorList>
    </citation>
    <scope>NUCLEOTIDE SEQUENCE [LARGE SCALE GENOMIC DNA]</scope>
    <source>
        <strain evidence="4 5">DSM 19298</strain>
    </source>
</reference>
<dbReference type="STRING" id="445961.IW15_21295"/>
<feature type="domain" description="PNPLA" evidence="3">
    <location>
        <begin position="9"/>
        <end position="242"/>
    </location>
</feature>
<gene>
    <name evidence="4" type="ORF">IW15_21295</name>
</gene>
<evidence type="ECO:0000259" key="3">
    <source>
        <dbReference type="PROSITE" id="PS51635"/>
    </source>
</evidence>
<comment type="caution">
    <text evidence="4">The sequence shown here is derived from an EMBL/GenBank/DDBJ whole genome shotgun (WGS) entry which is preliminary data.</text>
</comment>
<accession>A0A086A0T5</accession>
<dbReference type="Gene3D" id="3.40.1090.10">
    <property type="entry name" value="Cytosolic phospholipase A2 catalytic domain"/>
    <property type="match status" value="1"/>
</dbReference>
<dbReference type="Proteomes" id="UP000028705">
    <property type="component" value="Unassembled WGS sequence"/>
</dbReference>
<dbReference type="PROSITE" id="PS51635">
    <property type="entry name" value="PNPLA"/>
    <property type="match status" value="1"/>
</dbReference>
<evidence type="ECO:0000256" key="1">
    <source>
        <dbReference type="ARBA" id="ARBA00023098"/>
    </source>
</evidence>
<dbReference type="SUPFAM" id="SSF52151">
    <property type="entry name" value="FabD/lysophospholipase-like"/>
    <property type="match status" value="1"/>
</dbReference>
<dbReference type="OrthoDB" id="697183at2"/>
<organism evidence="4 5">
    <name type="scientific">Chryseobacterium soli</name>
    <dbReference type="NCBI Taxonomy" id="445961"/>
    <lineage>
        <taxon>Bacteria</taxon>
        <taxon>Pseudomonadati</taxon>
        <taxon>Bacteroidota</taxon>
        <taxon>Flavobacteriia</taxon>
        <taxon>Flavobacteriales</taxon>
        <taxon>Weeksellaceae</taxon>
        <taxon>Chryseobacterium group</taxon>
        <taxon>Chryseobacterium</taxon>
    </lineage>
</organism>
<dbReference type="Pfam" id="PF01734">
    <property type="entry name" value="Patatin"/>
    <property type="match status" value="1"/>
</dbReference>
<dbReference type="EMBL" id="JPRH01000012">
    <property type="protein sequence ID" value="KFF10299.1"/>
    <property type="molecule type" value="Genomic_DNA"/>
</dbReference>
<evidence type="ECO:0000256" key="2">
    <source>
        <dbReference type="PROSITE-ProRule" id="PRU01161"/>
    </source>
</evidence>
<protein>
    <submittedName>
        <fullName evidence="4">Phospholipase</fullName>
    </submittedName>
</protein>
<evidence type="ECO:0000313" key="4">
    <source>
        <dbReference type="EMBL" id="KFF10299.1"/>
    </source>
</evidence>
<comment type="caution">
    <text evidence="2">Lacks conserved residue(s) required for the propagation of feature annotation.</text>
</comment>
<name>A0A086A0T5_9FLAO</name>
<dbReference type="InterPro" id="IPR016035">
    <property type="entry name" value="Acyl_Trfase/lysoPLipase"/>
</dbReference>
<evidence type="ECO:0000313" key="5">
    <source>
        <dbReference type="Proteomes" id="UP000028705"/>
    </source>
</evidence>
<dbReference type="RefSeq" id="WP_034715171.1">
    <property type="nucleotide sequence ID" value="NZ_JPRH01000012.1"/>
</dbReference>
<dbReference type="InterPro" id="IPR002641">
    <property type="entry name" value="PNPLA_dom"/>
</dbReference>